<dbReference type="Proteomes" id="UP000298324">
    <property type="component" value="Unassembled WGS sequence"/>
</dbReference>
<dbReference type="PANTHER" id="PTHR30032">
    <property type="entry name" value="N-ACETYLMURAMOYL-L-ALANINE AMIDASE-RELATED"/>
    <property type="match status" value="1"/>
</dbReference>
<protein>
    <submittedName>
        <fullName evidence="2">Amidase enhancer</fullName>
    </submittedName>
</protein>
<name>A0A4Y7R5H4_9FIRM</name>
<dbReference type="NCBIfam" id="TIGR02669">
    <property type="entry name" value="SpoIID_LytB"/>
    <property type="match status" value="1"/>
</dbReference>
<dbReference type="InterPro" id="IPR051922">
    <property type="entry name" value="Bact_Sporulation_Assoc"/>
</dbReference>
<dbReference type="GO" id="GO:0030435">
    <property type="term" value="P:sporulation resulting in formation of a cellular spore"/>
    <property type="evidence" value="ECO:0007669"/>
    <property type="project" value="InterPro"/>
</dbReference>
<comment type="caution">
    <text evidence="2">The sequence shown here is derived from an EMBL/GenBank/DDBJ whole genome shotgun (WGS) entry which is preliminary data.</text>
</comment>
<dbReference type="InterPro" id="IPR013693">
    <property type="entry name" value="SpoIID/LytB_N"/>
</dbReference>
<organism evidence="2 3">
    <name type="scientific">Pelotomaculum schinkii</name>
    <dbReference type="NCBI Taxonomy" id="78350"/>
    <lineage>
        <taxon>Bacteria</taxon>
        <taxon>Bacillati</taxon>
        <taxon>Bacillota</taxon>
        <taxon>Clostridia</taxon>
        <taxon>Eubacteriales</taxon>
        <taxon>Desulfotomaculaceae</taxon>
        <taxon>Pelotomaculum</taxon>
    </lineage>
</organism>
<dbReference type="GO" id="GO:0030288">
    <property type="term" value="C:outer membrane-bounded periplasmic space"/>
    <property type="evidence" value="ECO:0007669"/>
    <property type="project" value="TreeGrafter"/>
</dbReference>
<proteinExistence type="predicted"/>
<feature type="domain" description="Sporulation stage II protein D amidase enhancer LytB N-terminal" evidence="1">
    <location>
        <begin position="46"/>
        <end position="153"/>
    </location>
</feature>
<reference evidence="2 3" key="1">
    <citation type="journal article" date="2018" name="Environ. Microbiol.">
        <title>Novel energy conservation strategies and behaviour of Pelotomaculum schinkii driving syntrophic propionate catabolism.</title>
        <authorList>
            <person name="Hidalgo-Ahumada C.A.P."/>
            <person name="Nobu M.K."/>
            <person name="Narihiro T."/>
            <person name="Tamaki H."/>
            <person name="Liu W.T."/>
            <person name="Kamagata Y."/>
            <person name="Stams A.J.M."/>
            <person name="Imachi H."/>
            <person name="Sousa D.Z."/>
        </authorList>
    </citation>
    <scope>NUCLEOTIDE SEQUENCE [LARGE SCALE GENOMIC DNA]</scope>
    <source>
        <strain evidence="2 3">HH</strain>
    </source>
</reference>
<sequence length="322" mass="35657">MSPMRRLTIGSLLLAAALLFILPHFMNRQSPAKFGYATSTVRLYLHQENKIKKIQLEEYLIGVVAAEMPAEFPLEALKAQAVAARTYAVKRMGTGGVANPLHPGADLCDDHRHGQAWLSREELKERWGTLYYYKYFYKVKTAVDETRGEVLTYQEQLIDPAYHAACGGKTENSEDVWKFQVPYLRSVPCPYEDDPQSVQAVSISLEQVDQALGTTLAAVPASGNKAAGEMKVIERTSSGRPKTLVVDGQQFPAVSVRDLLGLRSTNFTWKLQDGSITFTTTGYGHGVGMCQYGAKGMAEHGYTYRTILGHYYSGVEITGLEN</sequence>
<gene>
    <name evidence="2" type="primary">lytB_3</name>
    <name evidence="2" type="ORF">Psch_03963</name>
</gene>
<evidence type="ECO:0000313" key="3">
    <source>
        <dbReference type="Proteomes" id="UP000298324"/>
    </source>
</evidence>
<keyword evidence="3" id="KW-1185">Reference proteome</keyword>
<evidence type="ECO:0000313" key="2">
    <source>
        <dbReference type="EMBL" id="TEB04238.1"/>
    </source>
</evidence>
<dbReference type="Pfam" id="PF08486">
    <property type="entry name" value="SpoIID"/>
    <property type="match status" value="1"/>
</dbReference>
<dbReference type="PANTHER" id="PTHR30032:SF4">
    <property type="entry name" value="AMIDASE ENHANCER"/>
    <property type="match status" value="1"/>
</dbReference>
<dbReference type="EMBL" id="QFGA01000004">
    <property type="protein sequence ID" value="TEB04238.1"/>
    <property type="molecule type" value="Genomic_DNA"/>
</dbReference>
<dbReference type="NCBIfam" id="TIGR02870">
    <property type="entry name" value="spore_II_D"/>
    <property type="match status" value="1"/>
</dbReference>
<dbReference type="InterPro" id="IPR013486">
    <property type="entry name" value="SpoIID/LytB"/>
</dbReference>
<evidence type="ECO:0000259" key="1">
    <source>
        <dbReference type="Pfam" id="PF08486"/>
    </source>
</evidence>
<accession>A0A4Y7R5H4</accession>
<dbReference type="InterPro" id="IPR014225">
    <property type="entry name" value="Spore_II_D_firmicutes"/>
</dbReference>
<dbReference type="AlphaFoldDB" id="A0A4Y7R5H4"/>